<evidence type="ECO:0000313" key="3">
    <source>
        <dbReference type="EMBL" id="KAK2600654.1"/>
    </source>
</evidence>
<evidence type="ECO:0000313" key="4">
    <source>
        <dbReference type="Proteomes" id="UP001265746"/>
    </source>
</evidence>
<gene>
    <name evidence="3" type="ORF">N8I77_010174</name>
</gene>
<dbReference type="Proteomes" id="UP001265746">
    <property type="component" value="Unassembled WGS sequence"/>
</dbReference>
<comment type="similarity">
    <text evidence="1">Belongs to the methyltransferase superfamily. LaeA methyltransferase family.</text>
</comment>
<feature type="compositionally biased region" description="Low complexity" evidence="2">
    <location>
        <begin position="27"/>
        <end position="39"/>
    </location>
</feature>
<reference evidence="3" key="1">
    <citation type="submission" date="2023-06" db="EMBL/GenBank/DDBJ databases">
        <authorList>
            <person name="Noh H."/>
        </authorList>
    </citation>
    <scope>NUCLEOTIDE SEQUENCE</scope>
    <source>
        <strain evidence="3">DUCC20226</strain>
    </source>
</reference>
<dbReference type="GO" id="GO:0008168">
    <property type="term" value="F:methyltransferase activity"/>
    <property type="evidence" value="ECO:0007669"/>
    <property type="project" value="TreeGrafter"/>
</dbReference>
<dbReference type="CDD" id="cd02440">
    <property type="entry name" value="AdoMet_MTases"/>
    <property type="match status" value="1"/>
</dbReference>
<organism evidence="3 4">
    <name type="scientific">Phomopsis amygdali</name>
    <name type="common">Fusicoccum amygdali</name>
    <dbReference type="NCBI Taxonomy" id="1214568"/>
    <lineage>
        <taxon>Eukaryota</taxon>
        <taxon>Fungi</taxon>
        <taxon>Dikarya</taxon>
        <taxon>Ascomycota</taxon>
        <taxon>Pezizomycotina</taxon>
        <taxon>Sordariomycetes</taxon>
        <taxon>Sordariomycetidae</taxon>
        <taxon>Diaporthales</taxon>
        <taxon>Diaporthaceae</taxon>
        <taxon>Diaporthe</taxon>
    </lineage>
</organism>
<accession>A0AAD9VZ07</accession>
<feature type="compositionally biased region" description="Polar residues" evidence="2">
    <location>
        <begin position="40"/>
        <end position="54"/>
    </location>
</feature>
<feature type="compositionally biased region" description="Polar residues" evidence="2">
    <location>
        <begin position="9"/>
        <end position="26"/>
    </location>
</feature>
<protein>
    <submittedName>
        <fullName evidence="3">Uncharacterized protein</fullName>
    </submittedName>
</protein>
<dbReference type="PANTHER" id="PTHR43591">
    <property type="entry name" value="METHYLTRANSFERASE"/>
    <property type="match status" value="1"/>
</dbReference>
<feature type="region of interest" description="Disordered" evidence="2">
    <location>
        <begin position="407"/>
        <end position="441"/>
    </location>
</feature>
<dbReference type="EMBL" id="JAUJFL010000006">
    <property type="protein sequence ID" value="KAK2600654.1"/>
    <property type="molecule type" value="Genomic_DNA"/>
</dbReference>
<feature type="region of interest" description="Disordered" evidence="2">
    <location>
        <begin position="1"/>
        <end position="102"/>
    </location>
</feature>
<dbReference type="SUPFAM" id="SSF53335">
    <property type="entry name" value="S-adenosyl-L-methionine-dependent methyltransferases"/>
    <property type="match status" value="1"/>
</dbReference>
<dbReference type="InterPro" id="IPR029063">
    <property type="entry name" value="SAM-dependent_MTases_sf"/>
</dbReference>
<comment type="caution">
    <text evidence="3">The sequence shown here is derived from an EMBL/GenBank/DDBJ whole genome shotgun (WGS) entry which is preliminary data.</text>
</comment>
<evidence type="ECO:0000256" key="2">
    <source>
        <dbReference type="SAM" id="MobiDB-lite"/>
    </source>
</evidence>
<dbReference type="Pfam" id="PF13489">
    <property type="entry name" value="Methyltransf_23"/>
    <property type="match status" value="1"/>
</dbReference>
<proteinExistence type="inferred from homology"/>
<name>A0AAD9VZ07_PHOAM</name>
<keyword evidence="4" id="KW-1185">Reference proteome</keyword>
<evidence type="ECO:0000256" key="1">
    <source>
        <dbReference type="ARBA" id="ARBA00038158"/>
    </source>
</evidence>
<sequence length="441" mass="49461">MDFAKSRGRPTSGSEANSSTTNMGRPSTNASSNSRNSTSLKSPLTATSSSNRTYPHSIIADEGDCPLSNDIWSRSDSDDSNDDAEVVPAPSERAGTKGSGSRTTGFFRSLVHRISKSYRRYGYIPNNQQEQDRNVLQHEIIKELFDGRFHLCPARRPKTVLDIGTGPGLWALQNPRSSVLGIDLEPVKPPYLVSNCHFQIRDATEEWDLNTTFDFVHARMLGDLPEKERLVQSVWDNLNPGGWAEFTEWIVLLQSPNHSFENTSFHRWNQLMSRGKFLHQTIPSFANSDFIGLKDLGSSLYYPTQYKPLLEKVGFENITETKYGAPTNACYPGKKLQKIGTMMTKNWNTIIEPLTLSVFIDGLGWTADDVKKLLLNVKREIPDTRYHSFMTLMTVYCRKPRVGSASTSVSSFQSTPVPEHSTRRSTDQLQHIAEGQEPSSA</sequence>
<dbReference type="AlphaFoldDB" id="A0AAD9VZ07"/>
<dbReference type="Gene3D" id="3.40.50.150">
    <property type="entry name" value="Vaccinia Virus protein VP39"/>
    <property type="match status" value="1"/>
</dbReference>
<dbReference type="PANTHER" id="PTHR43591:SF24">
    <property type="entry name" value="2-METHOXY-6-POLYPRENYL-1,4-BENZOQUINOL METHYLASE, MITOCHONDRIAL"/>
    <property type="match status" value="1"/>
</dbReference>